<comment type="pathway">
    <text evidence="2 10">Protein modification; peptidyl-diphthamide biosynthesis.</text>
</comment>
<dbReference type="EMBL" id="AP025698">
    <property type="protein sequence ID" value="BDH78745.1"/>
    <property type="molecule type" value="Genomic_DNA"/>
</dbReference>
<keyword evidence="8 10" id="KW-0411">Iron-sulfur</keyword>
<dbReference type="PIRSF" id="PIRSF004967">
    <property type="entry name" value="DPH1"/>
    <property type="match status" value="1"/>
</dbReference>
<keyword evidence="7 10" id="KW-0408">Iron</keyword>
<evidence type="ECO:0000256" key="5">
    <source>
        <dbReference type="ARBA" id="ARBA00022691"/>
    </source>
</evidence>
<comment type="function">
    <text evidence="10">Catalyzes the first step of diphthamide biosynthesis, i.e. the transfer of the 3-amino-3-carboxypropyl group from S-adenosyl-L-methionine (SAM) to the C2 position of the imidazole ring of the target histidine residue in translation elongation factor 2 (EF-2).</text>
</comment>
<dbReference type="Gene3D" id="3.40.50.11850">
    <property type="entry name" value="Diphthamide synthesis DPH1/DPH2 domain 2"/>
    <property type="match status" value="1"/>
</dbReference>
<keyword evidence="10" id="KW-0004">4Fe-4S</keyword>
<evidence type="ECO:0000256" key="10">
    <source>
        <dbReference type="PIRNR" id="PIRNR004967"/>
    </source>
</evidence>
<evidence type="ECO:0000256" key="1">
    <source>
        <dbReference type="ARBA" id="ARBA00001966"/>
    </source>
</evidence>
<keyword evidence="5 10" id="KW-0949">S-adenosyl-L-methionine</keyword>
<comment type="catalytic activity">
    <reaction evidence="9 10">
        <text>L-histidyl-[translation elongation factor 2] + S-adenosyl-L-methionine = 2-[(3S)-amino-3-carboxypropyl]-L-histidyl-[translation elongation factor 2] + S-methyl-5'-thioadenosine + H(+)</text>
        <dbReference type="Rhea" id="RHEA:36783"/>
        <dbReference type="Rhea" id="RHEA-COMP:9748"/>
        <dbReference type="Rhea" id="RHEA-COMP:9749"/>
        <dbReference type="ChEBI" id="CHEBI:15378"/>
        <dbReference type="ChEBI" id="CHEBI:17509"/>
        <dbReference type="ChEBI" id="CHEBI:29979"/>
        <dbReference type="ChEBI" id="CHEBI:59789"/>
        <dbReference type="ChEBI" id="CHEBI:73995"/>
        <dbReference type="EC" id="2.5.1.108"/>
    </reaction>
</comment>
<dbReference type="InterPro" id="IPR042264">
    <property type="entry name" value="DPH1/DPH2_2"/>
</dbReference>
<protein>
    <recommendedName>
        <fullName evidence="3 10">2-(3-amino-3-carboxypropyl)histidine synthase</fullName>
        <ecNumber evidence="3 10">2.5.1.108</ecNumber>
    </recommendedName>
</protein>
<dbReference type="SFLD" id="SFLDG01121">
    <property type="entry name" value="Diphthamide_biosynthesis"/>
    <property type="match status" value="1"/>
</dbReference>
<dbReference type="EC" id="2.5.1.108" evidence="3 10"/>
<keyword evidence="4 10" id="KW-0808">Transferase</keyword>
<dbReference type="Gene3D" id="3.40.50.11860">
    <property type="entry name" value="Diphthamide synthesis DPH1/DPH2 domain 3"/>
    <property type="match status" value="1"/>
</dbReference>
<organism evidence="11 12">
    <name type="scientific">Methanothermobacter tenebrarum</name>
    <dbReference type="NCBI Taxonomy" id="680118"/>
    <lineage>
        <taxon>Archaea</taxon>
        <taxon>Methanobacteriati</taxon>
        <taxon>Methanobacteriota</taxon>
        <taxon>Methanomada group</taxon>
        <taxon>Methanobacteria</taxon>
        <taxon>Methanobacteriales</taxon>
        <taxon>Methanobacteriaceae</taxon>
        <taxon>Methanothermobacter</taxon>
    </lineage>
</organism>
<dbReference type="Gene3D" id="3.40.50.11840">
    <property type="entry name" value="Diphthamide synthesis DPH1/DPH2 domain 1"/>
    <property type="match status" value="1"/>
</dbReference>
<proteinExistence type="inferred from homology"/>
<reference evidence="11 12" key="1">
    <citation type="submission" date="2022-04" db="EMBL/GenBank/DDBJ databases">
        <title>Complete genome of Methanothermobacter tenebrarum strain RMAS.</title>
        <authorList>
            <person name="Nakamura K."/>
            <person name="Oshima K."/>
            <person name="Hattori M."/>
            <person name="Kamagata Y."/>
            <person name="Takamizawa K."/>
        </authorList>
    </citation>
    <scope>NUCLEOTIDE SEQUENCE [LARGE SCALE GENOMIC DNA]</scope>
    <source>
        <strain evidence="11 12">RMAS</strain>
    </source>
</reference>
<gene>
    <name evidence="11" type="ORF">MTTB_01240</name>
</gene>
<dbReference type="Proteomes" id="UP000831817">
    <property type="component" value="Chromosome"/>
</dbReference>
<dbReference type="InterPro" id="IPR035435">
    <property type="entry name" value="DPH1/DPH2_euk_archaea"/>
</dbReference>
<name>A0ABN6PBZ8_9EURY</name>
<evidence type="ECO:0000256" key="3">
    <source>
        <dbReference type="ARBA" id="ARBA00012221"/>
    </source>
</evidence>
<evidence type="ECO:0000313" key="12">
    <source>
        <dbReference type="Proteomes" id="UP000831817"/>
    </source>
</evidence>
<evidence type="ECO:0000256" key="8">
    <source>
        <dbReference type="ARBA" id="ARBA00023014"/>
    </source>
</evidence>
<dbReference type="InterPro" id="IPR016435">
    <property type="entry name" value="DPH1/DPH2"/>
</dbReference>
<dbReference type="PANTHER" id="PTHR10762">
    <property type="entry name" value="DIPHTHAMIDE BIOSYNTHESIS PROTEIN"/>
    <property type="match status" value="1"/>
</dbReference>
<dbReference type="GeneID" id="71964618"/>
<evidence type="ECO:0000256" key="7">
    <source>
        <dbReference type="ARBA" id="ARBA00023004"/>
    </source>
</evidence>
<sequence>MADYQFDTPKVIKEAKKYNPKIIGLQFPDGLKIHAIKLARKLEKETGATILISADPCYGACDLADTKLEGIVDLLIHYGHTPLPIDYSIPVIFIEAYAKIDIIPALRSSLKLLSGYEKIGVATITQHLHLLDEATKFLEEHGKRVLSGKGAGTRRGQILGCNFSSVKKLDVDAYLFIGSGDFHPLGIRLSTGKPVIAADPYTGQVKNIEDFADRILRIRFAAITRAREAKKWGVIMSSKKGQRRLSLALRLKQALEESDKEAFIIILDDISPGLLAPFRELDAFVVSACPRMPIDDYQLYDRPILTPIELEIVLDKRKWEDYTLDEILF</sequence>
<dbReference type="SFLD" id="SFLDS00032">
    <property type="entry name" value="Radical_SAM_3-amino-3-carboxyp"/>
    <property type="match status" value="1"/>
</dbReference>
<accession>A0ABN6PBZ8</accession>
<dbReference type="NCBIfam" id="TIGR00322">
    <property type="entry name" value="diphth2_R"/>
    <property type="match status" value="1"/>
</dbReference>
<comment type="similarity">
    <text evidence="10">Belongs to the DPH1/DPH2 family.</text>
</comment>
<dbReference type="InterPro" id="IPR042263">
    <property type="entry name" value="DPH1/DPH2_1"/>
</dbReference>
<dbReference type="NCBIfam" id="TIGR03682">
    <property type="entry name" value="arCOG04112"/>
    <property type="match status" value="1"/>
</dbReference>
<dbReference type="PANTHER" id="PTHR10762:SF1">
    <property type="entry name" value="2-(3-AMINO-3-CARBOXYPROPYL)HISTIDINE SYNTHASE SUBUNIT 1"/>
    <property type="match status" value="1"/>
</dbReference>
<dbReference type="InterPro" id="IPR042265">
    <property type="entry name" value="DPH1/DPH2_3"/>
</dbReference>
<dbReference type="InterPro" id="IPR022428">
    <property type="entry name" value="Dph2_arc"/>
</dbReference>
<keyword evidence="12" id="KW-1185">Reference proteome</keyword>
<evidence type="ECO:0000256" key="9">
    <source>
        <dbReference type="ARBA" id="ARBA00048403"/>
    </source>
</evidence>
<evidence type="ECO:0000256" key="2">
    <source>
        <dbReference type="ARBA" id="ARBA00005156"/>
    </source>
</evidence>
<evidence type="ECO:0000256" key="6">
    <source>
        <dbReference type="ARBA" id="ARBA00022723"/>
    </source>
</evidence>
<dbReference type="Pfam" id="PF01866">
    <property type="entry name" value="Diphthamide_syn"/>
    <property type="match status" value="1"/>
</dbReference>
<evidence type="ECO:0000256" key="4">
    <source>
        <dbReference type="ARBA" id="ARBA00022679"/>
    </source>
</evidence>
<comment type="cofactor">
    <cofactor evidence="1 10">
        <name>[4Fe-4S] cluster</name>
        <dbReference type="ChEBI" id="CHEBI:49883"/>
    </cofactor>
</comment>
<dbReference type="RefSeq" id="WP_248564620.1">
    <property type="nucleotide sequence ID" value="NZ_AP025698.1"/>
</dbReference>
<keyword evidence="6 10" id="KW-0479">Metal-binding</keyword>
<evidence type="ECO:0000313" key="11">
    <source>
        <dbReference type="EMBL" id="BDH78745.1"/>
    </source>
</evidence>